<evidence type="ECO:0000256" key="1">
    <source>
        <dbReference type="ARBA" id="ARBA00004651"/>
    </source>
</evidence>
<dbReference type="EC" id="3.6.1.27" evidence="3 14"/>
<dbReference type="GO" id="GO:0046677">
    <property type="term" value="P:response to antibiotic"/>
    <property type="evidence" value="ECO:0007669"/>
    <property type="project" value="UniProtKB-UniRule"/>
</dbReference>
<keyword evidence="8 14" id="KW-1133">Transmembrane helix</keyword>
<keyword evidence="14" id="KW-0573">Peptidoglycan synthesis</keyword>
<dbReference type="STRING" id="555512.SAMN04487993_102352"/>
<dbReference type="RefSeq" id="WP_089850643.1">
    <property type="nucleotide sequence ID" value="NZ_FNEJ01000023.1"/>
</dbReference>
<dbReference type="NCBIfam" id="NF001393">
    <property type="entry name" value="PRK00281.2-4"/>
    <property type="match status" value="1"/>
</dbReference>
<feature type="transmembrane region" description="Helical" evidence="14">
    <location>
        <begin position="42"/>
        <end position="61"/>
    </location>
</feature>
<evidence type="ECO:0000313" key="15">
    <source>
        <dbReference type="EMBL" id="SDJ25502.1"/>
    </source>
</evidence>
<keyword evidence="5 14" id="KW-1003">Cell membrane</keyword>
<reference evidence="16" key="1">
    <citation type="submission" date="2016-10" db="EMBL/GenBank/DDBJ databases">
        <authorList>
            <person name="Varghese N."/>
            <person name="Submissions S."/>
        </authorList>
    </citation>
    <scope>NUCLEOTIDE SEQUENCE [LARGE SCALE GENOMIC DNA]</scope>
    <source>
        <strain evidence="16">DSM 26424</strain>
    </source>
</reference>
<name>A0A1G8S8H5_9RHOB</name>
<dbReference type="PANTHER" id="PTHR30622">
    <property type="entry name" value="UNDECAPRENYL-DIPHOSPHATASE"/>
    <property type="match status" value="1"/>
</dbReference>
<comment type="similarity">
    <text evidence="2 14">Belongs to the UppP family.</text>
</comment>
<feature type="transmembrane region" description="Helical" evidence="14">
    <location>
        <begin position="251"/>
        <end position="269"/>
    </location>
</feature>
<organism evidence="15 16">
    <name type="scientific">Salipiger marinus</name>
    <dbReference type="NCBI Taxonomy" id="555512"/>
    <lineage>
        <taxon>Bacteria</taxon>
        <taxon>Pseudomonadati</taxon>
        <taxon>Pseudomonadota</taxon>
        <taxon>Alphaproteobacteria</taxon>
        <taxon>Rhodobacterales</taxon>
        <taxon>Roseobacteraceae</taxon>
        <taxon>Salipiger</taxon>
    </lineage>
</organism>
<dbReference type="OrthoDB" id="9808289at2"/>
<evidence type="ECO:0000256" key="10">
    <source>
        <dbReference type="ARBA" id="ARBA00023251"/>
    </source>
</evidence>
<dbReference type="HAMAP" id="MF_01006">
    <property type="entry name" value="Undec_diphosphatase"/>
    <property type="match status" value="1"/>
</dbReference>
<evidence type="ECO:0000256" key="2">
    <source>
        <dbReference type="ARBA" id="ARBA00010621"/>
    </source>
</evidence>
<evidence type="ECO:0000256" key="6">
    <source>
        <dbReference type="ARBA" id="ARBA00022692"/>
    </source>
</evidence>
<dbReference type="GO" id="GO:0005886">
    <property type="term" value="C:plasma membrane"/>
    <property type="evidence" value="ECO:0007669"/>
    <property type="project" value="UniProtKB-SubCell"/>
</dbReference>
<keyword evidence="16" id="KW-1185">Reference proteome</keyword>
<feature type="transmembrane region" description="Helical" evidence="14">
    <location>
        <begin position="190"/>
        <end position="209"/>
    </location>
</feature>
<dbReference type="GO" id="GO:0050380">
    <property type="term" value="F:undecaprenyl-diphosphatase activity"/>
    <property type="evidence" value="ECO:0007669"/>
    <property type="project" value="UniProtKB-UniRule"/>
</dbReference>
<protein>
    <recommendedName>
        <fullName evidence="4 14">Undecaprenyl-diphosphatase</fullName>
        <ecNumber evidence="3 14">3.6.1.27</ecNumber>
    </recommendedName>
    <alternativeName>
        <fullName evidence="12 14">Bacitracin resistance protein</fullName>
    </alternativeName>
    <alternativeName>
        <fullName evidence="11 14">Undecaprenyl pyrophosphate phosphatase</fullName>
    </alternativeName>
</protein>
<dbReference type="GO" id="GO:0009252">
    <property type="term" value="P:peptidoglycan biosynthetic process"/>
    <property type="evidence" value="ECO:0007669"/>
    <property type="project" value="UniProtKB-KW"/>
</dbReference>
<dbReference type="Proteomes" id="UP000199093">
    <property type="component" value="Unassembled WGS sequence"/>
</dbReference>
<gene>
    <name evidence="14" type="primary">uppP</name>
    <name evidence="15" type="ORF">SAMN04487993_102352</name>
</gene>
<dbReference type="PANTHER" id="PTHR30622:SF4">
    <property type="entry name" value="UNDECAPRENYL-DIPHOSPHATASE"/>
    <property type="match status" value="1"/>
</dbReference>
<sequence length="279" mass="29741">MPLSQLIILALIQGITEFLPISSSGHLILLPNLTGMADQGQVIDVAVHVGTLFAVILYFWSDVREAAIGTLRLLTGRVDTPGAKLALCLALATVPVIVVGLILKVTGLADMMRSVALIGWTMLIFGIVLWWADQKNPEIRTETDWSFRDAVLLGLWQAVALIPGTSRSGITITGARFMGYTRHDAAKLSMLMSIPTIIASGTLLGLEVVETANRQAAVDGAIAAGFAFISALLALTLMMRLLRSVSFTPYVIYRVILGIILLVYAYGYAGSDAVIGAAG</sequence>
<keyword evidence="9 14" id="KW-0472">Membrane</keyword>
<evidence type="ECO:0000256" key="9">
    <source>
        <dbReference type="ARBA" id="ARBA00023136"/>
    </source>
</evidence>
<evidence type="ECO:0000256" key="12">
    <source>
        <dbReference type="ARBA" id="ARBA00032932"/>
    </source>
</evidence>
<keyword evidence="6 14" id="KW-0812">Transmembrane</keyword>
<accession>A0A1G8S8H5</accession>
<dbReference type="Pfam" id="PF02673">
    <property type="entry name" value="BacA"/>
    <property type="match status" value="1"/>
</dbReference>
<evidence type="ECO:0000256" key="3">
    <source>
        <dbReference type="ARBA" id="ARBA00012374"/>
    </source>
</evidence>
<evidence type="ECO:0000256" key="13">
    <source>
        <dbReference type="ARBA" id="ARBA00047594"/>
    </source>
</evidence>
<proteinExistence type="inferred from homology"/>
<evidence type="ECO:0000256" key="8">
    <source>
        <dbReference type="ARBA" id="ARBA00022989"/>
    </source>
</evidence>
<keyword evidence="10 14" id="KW-0046">Antibiotic resistance</keyword>
<evidence type="ECO:0000256" key="4">
    <source>
        <dbReference type="ARBA" id="ARBA00021581"/>
    </source>
</evidence>
<dbReference type="GO" id="GO:0008360">
    <property type="term" value="P:regulation of cell shape"/>
    <property type="evidence" value="ECO:0007669"/>
    <property type="project" value="UniProtKB-KW"/>
</dbReference>
<keyword evidence="14" id="KW-0133">Cell shape</keyword>
<evidence type="ECO:0000313" key="16">
    <source>
        <dbReference type="Proteomes" id="UP000199093"/>
    </source>
</evidence>
<comment type="catalytic activity">
    <reaction evidence="13 14">
        <text>di-trans,octa-cis-undecaprenyl diphosphate + H2O = di-trans,octa-cis-undecaprenyl phosphate + phosphate + H(+)</text>
        <dbReference type="Rhea" id="RHEA:28094"/>
        <dbReference type="ChEBI" id="CHEBI:15377"/>
        <dbReference type="ChEBI" id="CHEBI:15378"/>
        <dbReference type="ChEBI" id="CHEBI:43474"/>
        <dbReference type="ChEBI" id="CHEBI:58405"/>
        <dbReference type="ChEBI" id="CHEBI:60392"/>
        <dbReference type="EC" id="3.6.1.27"/>
    </reaction>
</comment>
<feature type="transmembrane region" description="Helical" evidence="14">
    <location>
        <begin position="115"/>
        <end position="132"/>
    </location>
</feature>
<feature type="transmembrane region" description="Helical" evidence="14">
    <location>
        <begin position="6"/>
        <end position="30"/>
    </location>
</feature>
<keyword evidence="14" id="KW-0961">Cell wall biogenesis/degradation</keyword>
<feature type="transmembrane region" description="Helical" evidence="14">
    <location>
        <begin position="221"/>
        <end position="239"/>
    </location>
</feature>
<comment type="miscellaneous">
    <text evidence="14">Bacitracin is thought to be involved in the inhibition of peptidoglycan synthesis by sequestering undecaprenyl diphosphate, thereby reducing the pool of lipid carrier available.</text>
</comment>
<evidence type="ECO:0000256" key="7">
    <source>
        <dbReference type="ARBA" id="ARBA00022801"/>
    </source>
</evidence>
<evidence type="ECO:0000256" key="14">
    <source>
        <dbReference type="HAMAP-Rule" id="MF_01006"/>
    </source>
</evidence>
<dbReference type="InterPro" id="IPR003824">
    <property type="entry name" value="UppP"/>
</dbReference>
<evidence type="ECO:0000256" key="5">
    <source>
        <dbReference type="ARBA" id="ARBA00022475"/>
    </source>
</evidence>
<comment type="function">
    <text evidence="14">Catalyzes the dephosphorylation of undecaprenyl diphosphate (UPP). Confers resistance to bacitracin.</text>
</comment>
<feature type="transmembrane region" description="Helical" evidence="14">
    <location>
        <begin position="81"/>
        <end position="103"/>
    </location>
</feature>
<evidence type="ECO:0000256" key="11">
    <source>
        <dbReference type="ARBA" id="ARBA00032707"/>
    </source>
</evidence>
<dbReference type="EMBL" id="FNEJ01000023">
    <property type="protein sequence ID" value="SDJ25502.1"/>
    <property type="molecule type" value="Genomic_DNA"/>
</dbReference>
<keyword evidence="7 14" id="KW-0378">Hydrolase</keyword>
<dbReference type="AlphaFoldDB" id="A0A1G8S8H5"/>
<dbReference type="GO" id="GO:0071555">
    <property type="term" value="P:cell wall organization"/>
    <property type="evidence" value="ECO:0007669"/>
    <property type="project" value="UniProtKB-KW"/>
</dbReference>
<comment type="subcellular location">
    <subcellularLocation>
        <location evidence="1 14">Cell membrane</location>
        <topology evidence="1 14">Multi-pass membrane protein</topology>
    </subcellularLocation>
</comment>